<evidence type="ECO:0000313" key="2">
    <source>
        <dbReference type="EMBL" id="MCE7508961.1"/>
    </source>
</evidence>
<dbReference type="Proteomes" id="UP001107961">
    <property type="component" value="Unassembled WGS sequence"/>
</dbReference>
<dbReference type="RefSeq" id="WP_233925821.1">
    <property type="nucleotide sequence ID" value="NZ_CBDDTQ010000001.1"/>
</dbReference>
<proteinExistence type="predicted"/>
<keyword evidence="3" id="KW-1185">Reference proteome</keyword>
<accession>A0A9Q3W482</accession>
<evidence type="ECO:0008006" key="4">
    <source>
        <dbReference type="Google" id="ProtNLM"/>
    </source>
</evidence>
<dbReference type="EMBL" id="JAJVKT010000010">
    <property type="protein sequence ID" value="MCE7508961.1"/>
    <property type="molecule type" value="Genomic_DNA"/>
</dbReference>
<reference evidence="2" key="1">
    <citation type="submission" date="2022-01" db="EMBL/GenBank/DDBJ databases">
        <authorList>
            <person name="Karlyshev A.V."/>
            <person name="Jaspars M."/>
        </authorList>
    </citation>
    <scope>NUCLEOTIDE SEQUENCE</scope>
    <source>
        <strain evidence="2">AGSA3-2</strain>
    </source>
</reference>
<feature type="chain" id="PRO_5040340660" description="Nickel/cobalt transporter regulator" evidence="1">
    <location>
        <begin position="23"/>
        <end position="160"/>
    </location>
</feature>
<comment type="caution">
    <text evidence="2">The sequence shown here is derived from an EMBL/GenBank/DDBJ whole genome shotgun (WGS) entry which is preliminary data.</text>
</comment>
<dbReference type="Gene3D" id="3.10.450.160">
    <property type="entry name" value="inner membrane protein cigr"/>
    <property type="match status" value="1"/>
</dbReference>
<protein>
    <recommendedName>
        <fullName evidence="4">Nickel/cobalt transporter regulator</fullName>
    </recommendedName>
</protein>
<evidence type="ECO:0000256" key="1">
    <source>
        <dbReference type="SAM" id="SignalP"/>
    </source>
</evidence>
<keyword evidence="1" id="KW-0732">Signal</keyword>
<sequence length="160" mass="18506">MGRKLITTLAVGALLATGAAQADPPPWAGNGNKHNGKPHKVEKRIEYHNDRDWRDYRFSRDERDRLGRFYQRYPSHSDLPPGLRKKLARTGELPPGWRKKLQSGHRLSDDLRRFGYRLPNSYYGDGYRGGYGYSDYVIDNEVVRVLDATQTIIDIFQLTR</sequence>
<dbReference type="AlphaFoldDB" id="A0A9Q3W482"/>
<feature type="signal peptide" evidence="1">
    <location>
        <begin position="1"/>
        <end position="22"/>
    </location>
</feature>
<gene>
    <name evidence="2" type="ORF">LZG35_09960</name>
</gene>
<evidence type="ECO:0000313" key="3">
    <source>
        <dbReference type="Proteomes" id="UP001107961"/>
    </source>
</evidence>
<dbReference type="GeneID" id="94685862"/>
<name>A0A9Q3W482_9GAMM</name>
<organism evidence="2 3">
    <name type="scientific">Alloalcanivorax xenomutans</name>
    <dbReference type="NCBI Taxonomy" id="1094342"/>
    <lineage>
        <taxon>Bacteria</taxon>
        <taxon>Pseudomonadati</taxon>
        <taxon>Pseudomonadota</taxon>
        <taxon>Gammaproteobacteria</taxon>
        <taxon>Oceanospirillales</taxon>
        <taxon>Alcanivoracaceae</taxon>
        <taxon>Alloalcanivorax</taxon>
    </lineage>
</organism>